<keyword evidence="6" id="KW-0378">Hydrolase</keyword>
<evidence type="ECO:0000256" key="2">
    <source>
        <dbReference type="ARBA" id="ARBA00022741"/>
    </source>
</evidence>
<dbReference type="EMBL" id="JAAAMV010000038">
    <property type="protein sequence ID" value="NBD28305.1"/>
    <property type="molecule type" value="Genomic_DNA"/>
</dbReference>
<dbReference type="Pfam" id="PF10609">
    <property type="entry name" value="ParA"/>
    <property type="match status" value="1"/>
</dbReference>
<dbReference type="RefSeq" id="WP_161747303.1">
    <property type="nucleotide sequence ID" value="NZ_JAAAMV010000038.1"/>
</dbReference>
<keyword evidence="4 6" id="KW-0408">Iron</keyword>
<evidence type="ECO:0000256" key="3">
    <source>
        <dbReference type="ARBA" id="ARBA00022840"/>
    </source>
</evidence>
<dbReference type="Gene3D" id="3.40.50.300">
    <property type="entry name" value="P-loop containing nucleotide triphosphate hydrolases"/>
    <property type="match status" value="1"/>
</dbReference>
<organism evidence="8 9">
    <name type="scientific">Paenibacillus glycinis</name>
    <dbReference type="NCBI Taxonomy" id="2697035"/>
    <lineage>
        <taxon>Bacteria</taxon>
        <taxon>Bacillati</taxon>
        <taxon>Bacillota</taxon>
        <taxon>Bacilli</taxon>
        <taxon>Bacillales</taxon>
        <taxon>Paenibacillaceae</taxon>
        <taxon>Paenibacillus</taxon>
    </lineage>
</organism>
<gene>
    <name evidence="8" type="ORF">GT019_30945</name>
</gene>
<dbReference type="PANTHER" id="PTHR42961">
    <property type="entry name" value="IRON-SULFUR PROTEIN NUBPL"/>
    <property type="match status" value="1"/>
</dbReference>
<keyword evidence="1 6" id="KW-0479">Metal-binding</keyword>
<dbReference type="InterPro" id="IPR027417">
    <property type="entry name" value="P-loop_NTPase"/>
</dbReference>
<evidence type="ECO:0000313" key="8">
    <source>
        <dbReference type="EMBL" id="NBD28305.1"/>
    </source>
</evidence>
<feature type="region of interest" description="Disordered" evidence="7">
    <location>
        <begin position="80"/>
        <end position="111"/>
    </location>
</feature>
<dbReference type="CDD" id="cd02037">
    <property type="entry name" value="Mrp_NBP35"/>
    <property type="match status" value="1"/>
</dbReference>
<dbReference type="Proteomes" id="UP000665561">
    <property type="component" value="Unassembled WGS sequence"/>
</dbReference>
<keyword evidence="2 6" id="KW-0547">Nucleotide-binding</keyword>
<feature type="binding site" evidence="6">
    <location>
        <begin position="134"/>
        <end position="141"/>
    </location>
    <ligand>
        <name>ATP</name>
        <dbReference type="ChEBI" id="CHEBI:30616"/>
    </ligand>
</feature>
<reference evidence="8 9" key="1">
    <citation type="submission" date="2020-01" db="EMBL/GenBank/DDBJ databases">
        <title>Paenibacillus soybeanensis sp. nov. isolated from the nodules of soybean (Glycine max(L.) Merr).</title>
        <authorList>
            <person name="Wang H."/>
        </authorList>
    </citation>
    <scope>NUCLEOTIDE SEQUENCE [LARGE SCALE GENOMIC DNA]</scope>
    <source>
        <strain evidence="8 9">T1</strain>
    </source>
</reference>
<accession>A0ABW9Y010</accession>
<feature type="compositionally biased region" description="Low complexity" evidence="7">
    <location>
        <begin position="80"/>
        <end position="89"/>
    </location>
</feature>
<dbReference type="PANTHER" id="PTHR42961:SF2">
    <property type="entry name" value="IRON-SULFUR PROTEIN NUBPL"/>
    <property type="match status" value="1"/>
</dbReference>
<sequence>MITREEALKAAESAAAPYNAEGTIVFRDVVVKDRGVSLTVIGAPAPAERALEAALREALAAAGAETVHCRFRAGEAAPAGTQGAAPAAGAPGGAGQAAPPPKGAGPVRGHGAGLEAHPLLAEGSGVQFIAVASGKGGVGKSTVTVNLAVALARKGKRVGIIDADIYGFSVPDMMGIEERPQIVNERVIPIEKFGVRVMSMGFFVEDNAPIVWRGPMLGKMLRNFFAEIEWGELDYLLLDLPPGTGDVALDVHQLIPQSKEIIVTTPHATAAFVAARAGAMAIKTEHEIIGVVENMSYYLNKDGEHDYVFGRGGGARLAESLNAELMAQIPLGAPDNHVSEPDFSPSVYKEDTDTGRIYLEIADRVIAKCEA</sequence>
<dbReference type="PROSITE" id="PS01215">
    <property type="entry name" value="MRP"/>
    <property type="match status" value="1"/>
</dbReference>
<keyword evidence="9" id="KW-1185">Reference proteome</keyword>
<comment type="subunit">
    <text evidence="6">Homodimer.</text>
</comment>
<evidence type="ECO:0000313" key="9">
    <source>
        <dbReference type="Proteomes" id="UP000665561"/>
    </source>
</evidence>
<dbReference type="SUPFAM" id="SSF52540">
    <property type="entry name" value="P-loop containing nucleoside triphosphate hydrolases"/>
    <property type="match status" value="1"/>
</dbReference>
<name>A0ABW9Y010_9BACL</name>
<comment type="similarity">
    <text evidence="6">Belongs to the Mrp/NBP35 ATP-binding proteins family.</text>
</comment>
<dbReference type="InterPro" id="IPR000808">
    <property type="entry name" value="Mrp-like_CS"/>
</dbReference>
<keyword evidence="3 6" id="KW-0067">ATP-binding</keyword>
<evidence type="ECO:0000256" key="6">
    <source>
        <dbReference type="HAMAP-Rule" id="MF_02040"/>
    </source>
</evidence>
<protein>
    <recommendedName>
        <fullName evidence="6">Iron-sulfur cluster carrier protein</fullName>
    </recommendedName>
</protein>
<dbReference type="InterPro" id="IPR019591">
    <property type="entry name" value="Mrp/NBP35_ATP-bd"/>
</dbReference>
<evidence type="ECO:0000256" key="1">
    <source>
        <dbReference type="ARBA" id="ARBA00022723"/>
    </source>
</evidence>
<dbReference type="InterPro" id="IPR044304">
    <property type="entry name" value="NUBPL-like"/>
</dbReference>
<comment type="function">
    <text evidence="6">Binds and transfers iron-sulfur (Fe-S) clusters to target apoproteins. Can hydrolyze ATP.</text>
</comment>
<proteinExistence type="inferred from homology"/>
<dbReference type="HAMAP" id="MF_02040">
    <property type="entry name" value="Mrp_NBP35"/>
    <property type="match status" value="1"/>
</dbReference>
<keyword evidence="5 6" id="KW-0411">Iron-sulfur</keyword>
<evidence type="ECO:0000256" key="7">
    <source>
        <dbReference type="SAM" id="MobiDB-lite"/>
    </source>
</evidence>
<comment type="caution">
    <text evidence="8">The sequence shown here is derived from an EMBL/GenBank/DDBJ whole genome shotgun (WGS) entry which is preliminary data.</text>
</comment>
<dbReference type="InterPro" id="IPR033756">
    <property type="entry name" value="YlxH/NBP35"/>
</dbReference>
<evidence type="ECO:0000256" key="5">
    <source>
        <dbReference type="ARBA" id="ARBA00023014"/>
    </source>
</evidence>
<evidence type="ECO:0000256" key="4">
    <source>
        <dbReference type="ARBA" id="ARBA00023004"/>
    </source>
</evidence>